<keyword evidence="2" id="KW-1185">Reference proteome</keyword>
<name>A0A5Q2MZV2_9FIRM</name>
<proteinExistence type="predicted"/>
<dbReference type="Proteomes" id="UP000366051">
    <property type="component" value="Chromosome"/>
</dbReference>
<reference evidence="2" key="1">
    <citation type="submission" date="2019-11" db="EMBL/GenBank/DDBJ databases">
        <title>Genome sequence of Heliorestis convoluta strain HH, an alkaliphilic and minimalistic phototrophic bacterium from a soda lake in Egypt.</title>
        <authorList>
            <person name="Dewey E.D."/>
            <person name="Stokes L.M."/>
            <person name="Burchell B.M."/>
            <person name="Shaffer K.N."/>
            <person name="Huntington A.M."/>
            <person name="Baker J.M."/>
            <person name="Nadendla S."/>
            <person name="Giglio M.G."/>
            <person name="Touchman J.W."/>
            <person name="Blankenship R.E."/>
            <person name="Madigan M.T."/>
            <person name="Sattley W.M."/>
        </authorList>
    </citation>
    <scope>NUCLEOTIDE SEQUENCE [LARGE SCALE GENOMIC DNA]</scope>
    <source>
        <strain evidence="2">HH</strain>
    </source>
</reference>
<dbReference type="NCBIfam" id="NF046065">
    <property type="entry name" value="MtxRegRemB"/>
    <property type="match status" value="1"/>
</dbReference>
<protein>
    <recommendedName>
        <fullName evidence="3">DUF370 domain-containing protein</fullName>
    </recommendedName>
</protein>
<evidence type="ECO:0000313" key="2">
    <source>
        <dbReference type="Proteomes" id="UP000366051"/>
    </source>
</evidence>
<evidence type="ECO:0000313" key="1">
    <source>
        <dbReference type="EMBL" id="QGG46983.1"/>
    </source>
</evidence>
<sequence length="93" mass="10579">MYLHLGGDVIVPKKDIIAIIDLDSSLQGLPTQEFLESDTTKRYVVRISEEGKEKSFVITDKYIYYSPISSNTLMKRGNNFSIMVKQWEESATG</sequence>
<dbReference type="RefSeq" id="WP_153724457.1">
    <property type="nucleotide sequence ID" value="NZ_CP045875.1"/>
</dbReference>
<gene>
    <name evidence="1" type="ORF">FTV88_0826</name>
</gene>
<dbReference type="Pfam" id="PF04025">
    <property type="entry name" value="RemA-like"/>
    <property type="match status" value="1"/>
</dbReference>
<dbReference type="AlphaFoldDB" id="A0A5Q2MZV2"/>
<evidence type="ECO:0008006" key="3">
    <source>
        <dbReference type="Google" id="ProtNLM"/>
    </source>
</evidence>
<accession>A0A5Q2MZV2</accession>
<dbReference type="EMBL" id="CP045875">
    <property type="protein sequence ID" value="QGG46983.1"/>
    <property type="molecule type" value="Genomic_DNA"/>
</dbReference>
<organism evidence="1 2">
    <name type="scientific">Heliorestis convoluta</name>
    <dbReference type="NCBI Taxonomy" id="356322"/>
    <lineage>
        <taxon>Bacteria</taxon>
        <taxon>Bacillati</taxon>
        <taxon>Bacillota</taxon>
        <taxon>Clostridia</taxon>
        <taxon>Eubacteriales</taxon>
        <taxon>Heliobacteriaceae</taxon>
        <taxon>Heliorestis</taxon>
    </lineage>
</organism>
<dbReference type="InterPro" id="IPR007169">
    <property type="entry name" value="RemA-like"/>
</dbReference>
<dbReference type="OrthoDB" id="9811390at2"/>
<dbReference type="KEGG" id="hcv:FTV88_0826"/>